<comment type="cofactor">
    <cofactor evidence="2">
        <name>Mn(2+)</name>
        <dbReference type="ChEBI" id="CHEBI:29035"/>
    </cofactor>
</comment>
<evidence type="ECO:0000256" key="2">
    <source>
        <dbReference type="ARBA" id="ARBA00001936"/>
    </source>
</evidence>
<feature type="domain" description="HD/PDEase" evidence="8">
    <location>
        <begin position="228"/>
        <end position="348"/>
    </location>
</feature>
<evidence type="ECO:0000256" key="6">
    <source>
        <dbReference type="ARBA" id="ARBA00022723"/>
    </source>
</evidence>
<comment type="cofactor">
    <cofactor evidence="3">
        <name>Co(2+)</name>
        <dbReference type="ChEBI" id="CHEBI:48828"/>
    </cofactor>
</comment>
<keyword evidence="10" id="KW-1185">Reference proteome</keyword>
<sequence>MDAEPRWPVDDPAALEARITFLTEADRLKGVIRASTLLDQSRQENVAEHCWQAALAALVWLGDLPPDELDRILAMLILHDLVEIDAGDQPINEPHDAVALERAERSAADRIYGLLPAPQGAQLRGIWDEFEARQSRPARLAKSVDYALPVLQSFAANPLRPDHVAVGQQNLRQGRARLLAETLPELHEHLLSGLTLGAEAITARCAFLAEADQLKRIDRATTLCDGSRQENSAEHSWHLALYALALADHAPIDVSIFRVIRMLLLHDLVEIDAGDAPIYAQTEASQKEIAQAELAAADRIFGILPASEGAALRALWDEFEAAETADARFAKALDRFQPPIQNLASGGLSWKRNGVGFDMIEARVGATIRRSVPLLWQHIAPRIRAVTGI</sequence>
<dbReference type="Pfam" id="PF13023">
    <property type="entry name" value="HD_3"/>
    <property type="match status" value="2"/>
</dbReference>
<evidence type="ECO:0000256" key="1">
    <source>
        <dbReference type="ARBA" id="ARBA00001638"/>
    </source>
</evidence>
<dbReference type="InterPro" id="IPR039356">
    <property type="entry name" value="YfbR/HDDC2"/>
</dbReference>
<dbReference type="InterPro" id="IPR003607">
    <property type="entry name" value="HD/PDEase_dom"/>
</dbReference>
<dbReference type="PANTHER" id="PTHR11845">
    <property type="entry name" value="5'-DEOXYNUCLEOTIDASE HDDC2"/>
    <property type="match status" value="1"/>
</dbReference>
<dbReference type="InterPro" id="IPR006674">
    <property type="entry name" value="HD_domain"/>
</dbReference>
<protein>
    <recommendedName>
        <fullName evidence="5">5'-deoxynucleotidase</fullName>
        <ecNumber evidence="5">3.1.3.89</ecNumber>
    </recommendedName>
</protein>
<comment type="catalytic activity">
    <reaction evidence="1">
        <text>a 2'-deoxyribonucleoside 5'-phosphate + H2O = a 2'-deoxyribonucleoside + phosphate</text>
        <dbReference type="Rhea" id="RHEA:36167"/>
        <dbReference type="ChEBI" id="CHEBI:15377"/>
        <dbReference type="ChEBI" id="CHEBI:18274"/>
        <dbReference type="ChEBI" id="CHEBI:43474"/>
        <dbReference type="ChEBI" id="CHEBI:65317"/>
        <dbReference type="EC" id="3.1.3.89"/>
    </reaction>
</comment>
<evidence type="ECO:0000313" key="9">
    <source>
        <dbReference type="EMBL" id="QPM89631.1"/>
    </source>
</evidence>
<dbReference type="GO" id="GO:0046872">
    <property type="term" value="F:metal ion binding"/>
    <property type="evidence" value="ECO:0007669"/>
    <property type="project" value="UniProtKB-KW"/>
</dbReference>
<dbReference type="EMBL" id="CP060436">
    <property type="protein sequence ID" value="QPM89631.1"/>
    <property type="molecule type" value="Genomic_DNA"/>
</dbReference>
<dbReference type="Gene3D" id="1.10.3210.10">
    <property type="entry name" value="Hypothetical protein af1432"/>
    <property type="match status" value="2"/>
</dbReference>
<gene>
    <name evidence="9" type="ORF">PSAL_008530</name>
</gene>
<proteinExistence type="predicted"/>
<dbReference type="SUPFAM" id="SSF109604">
    <property type="entry name" value="HD-domain/PDEase-like"/>
    <property type="match status" value="2"/>
</dbReference>
<evidence type="ECO:0000259" key="8">
    <source>
        <dbReference type="SMART" id="SM00471"/>
    </source>
</evidence>
<accession>A0A418SE41</accession>
<keyword evidence="6" id="KW-0479">Metal-binding</keyword>
<dbReference type="AlphaFoldDB" id="A0A418SE41"/>
<dbReference type="EC" id="3.1.3.89" evidence="5"/>
<dbReference type="RefSeq" id="WP_119840035.1">
    <property type="nucleotide sequence ID" value="NZ_CP060436.1"/>
</dbReference>
<evidence type="ECO:0000256" key="5">
    <source>
        <dbReference type="ARBA" id="ARBA00012964"/>
    </source>
</evidence>
<evidence type="ECO:0000256" key="4">
    <source>
        <dbReference type="ARBA" id="ARBA00011738"/>
    </source>
</evidence>
<dbReference type="Proteomes" id="UP000283786">
    <property type="component" value="Chromosome"/>
</dbReference>
<dbReference type="KEGG" id="palw:PSAL_008530"/>
<evidence type="ECO:0000256" key="3">
    <source>
        <dbReference type="ARBA" id="ARBA00001941"/>
    </source>
</evidence>
<keyword evidence="7" id="KW-0378">Hydrolase</keyword>
<name>A0A418SE41_9RHOB</name>
<dbReference type="GO" id="GO:0005737">
    <property type="term" value="C:cytoplasm"/>
    <property type="evidence" value="ECO:0007669"/>
    <property type="project" value="TreeGrafter"/>
</dbReference>
<comment type="subunit">
    <text evidence="4">Homodimer.</text>
</comment>
<dbReference type="SMART" id="SM00471">
    <property type="entry name" value="HDc"/>
    <property type="match status" value="2"/>
</dbReference>
<evidence type="ECO:0000313" key="10">
    <source>
        <dbReference type="Proteomes" id="UP000283786"/>
    </source>
</evidence>
<dbReference type="GO" id="GO:0002953">
    <property type="term" value="F:5'-deoxynucleotidase activity"/>
    <property type="evidence" value="ECO:0007669"/>
    <property type="project" value="UniProtKB-EC"/>
</dbReference>
<dbReference type="OrthoDB" id="9796032at2"/>
<feature type="domain" description="HD/PDEase" evidence="8">
    <location>
        <begin position="42"/>
        <end position="226"/>
    </location>
</feature>
<dbReference type="PANTHER" id="PTHR11845:SF13">
    <property type="entry name" value="5'-DEOXYNUCLEOTIDASE HDDC2"/>
    <property type="match status" value="1"/>
</dbReference>
<organism evidence="9 10">
    <name type="scientific">Pseudooceanicola algae</name>
    <dbReference type="NCBI Taxonomy" id="1537215"/>
    <lineage>
        <taxon>Bacteria</taxon>
        <taxon>Pseudomonadati</taxon>
        <taxon>Pseudomonadota</taxon>
        <taxon>Alphaproteobacteria</taxon>
        <taxon>Rhodobacterales</taxon>
        <taxon>Paracoccaceae</taxon>
        <taxon>Pseudooceanicola</taxon>
    </lineage>
</organism>
<evidence type="ECO:0000256" key="7">
    <source>
        <dbReference type="ARBA" id="ARBA00022801"/>
    </source>
</evidence>
<reference evidence="9 10" key="1">
    <citation type="submission" date="2020-08" db="EMBL/GenBank/DDBJ databases">
        <title>Genome sequence of Rhodobacteraceae bacterium Lw-13e.</title>
        <authorList>
            <person name="Poehlein A."/>
            <person name="Wolter L."/>
            <person name="Daniel R."/>
            <person name="Brinkhoff T."/>
        </authorList>
    </citation>
    <scope>NUCLEOTIDE SEQUENCE [LARGE SCALE GENOMIC DNA]</scope>
    <source>
        <strain evidence="9 10">Lw-13e</strain>
    </source>
</reference>